<evidence type="ECO:0000256" key="5">
    <source>
        <dbReference type="SAM" id="MobiDB-lite"/>
    </source>
</evidence>
<feature type="compositionally biased region" description="Pro residues" evidence="5">
    <location>
        <begin position="74"/>
        <end position="87"/>
    </location>
</feature>
<comment type="caution">
    <text evidence="7">The sequence shown here is derived from an EMBL/GenBank/DDBJ whole genome shotgun (WGS) entry which is preliminary data.</text>
</comment>
<sequence>MAKATRTAIRESNRAKLVEAARAEFTERGYRETKIDAIAARAGLTRGAVYSNFPGKRALYFTVLAEDADTAPRAPTPRRPPAAPRRPPSARWPGRSCPACRWPPRRPT</sequence>
<keyword evidence="3" id="KW-0804">Transcription</keyword>
<dbReference type="PANTHER" id="PTHR30055:SF234">
    <property type="entry name" value="HTH-TYPE TRANSCRIPTIONAL REGULATOR BETI"/>
    <property type="match status" value="1"/>
</dbReference>
<dbReference type="Pfam" id="PF00440">
    <property type="entry name" value="TetR_N"/>
    <property type="match status" value="1"/>
</dbReference>
<accession>A0ABW2TTS7</accession>
<evidence type="ECO:0000256" key="3">
    <source>
        <dbReference type="ARBA" id="ARBA00023163"/>
    </source>
</evidence>
<feature type="DNA-binding region" description="H-T-H motif" evidence="4">
    <location>
        <begin position="34"/>
        <end position="53"/>
    </location>
</feature>
<dbReference type="PROSITE" id="PS50977">
    <property type="entry name" value="HTH_TETR_2"/>
    <property type="match status" value="1"/>
</dbReference>
<evidence type="ECO:0000313" key="7">
    <source>
        <dbReference type="EMBL" id="MFC7616613.1"/>
    </source>
</evidence>
<dbReference type="Proteomes" id="UP001596512">
    <property type="component" value="Unassembled WGS sequence"/>
</dbReference>
<feature type="region of interest" description="Disordered" evidence="5">
    <location>
        <begin position="68"/>
        <end position="108"/>
    </location>
</feature>
<organism evidence="7 8">
    <name type="scientific">Actinokineospora soli</name>
    <dbReference type="NCBI Taxonomy" id="1048753"/>
    <lineage>
        <taxon>Bacteria</taxon>
        <taxon>Bacillati</taxon>
        <taxon>Actinomycetota</taxon>
        <taxon>Actinomycetes</taxon>
        <taxon>Pseudonocardiales</taxon>
        <taxon>Pseudonocardiaceae</taxon>
        <taxon>Actinokineospora</taxon>
    </lineage>
</organism>
<keyword evidence="8" id="KW-1185">Reference proteome</keyword>
<feature type="domain" description="HTH tetR-type" evidence="6">
    <location>
        <begin position="11"/>
        <end position="71"/>
    </location>
</feature>
<keyword evidence="2 4" id="KW-0238">DNA-binding</keyword>
<keyword evidence="1" id="KW-0805">Transcription regulation</keyword>
<dbReference type="InterPro" id="IPR001647">
    <property type="entry name" value="HTH_TetR"/>
</dbReference>
<dbReference type="EMBL" id="JBHTEY010000004">
    <property type="protein sequence ID" value="MFC7616613.1"/>
    <property type="molecule type" value="Genomic_DNA"/>
</dbReference>
<evidence type="ECO:0000256" key="4">
    <source>
        <dbReference type="PROSITE-ProRule" id="PRU00335"/>
    </source>
</evidence>
<dbReference type="InterPro" id="IPR050109">
    <property type="entry name" value="HTH-type_TetR-like_transc_reg"/>
</dbReference>
<dbReference type="PANTHER" id="PTHR30055">
    <property type="entry name" value="HTH-TYPE TRANSCRIPTIONAL REGULATOR RUTR"/>
    <property type="match status" value="1"/>
</dbReference>
<gene>
    <name evidence="7" type="ORF">ACFQV2_27290</name>
</gene>
<proteinExistence type="predicted"/>
<evidence type="ECO:0000259" key="6">
    <source>
        <dbReference type="PROSITE" id="PS50977"/>
    </source>
</evidence>
<dbReference type="PRINTS" id="PR00455">
    <property type="entry name" value="HTHTETR"/>
</dbReference>
<dbReference type="Gene3D" id="1.10.357.10">
    <property type="entry name" value="Tetracycline Repressor, domain 2"/>
    <property type="match status" value="1"/>
</dbReference>
<evidence type="ECO:0000256" key="2">
    <source>
        <dbReference type="ARBA" id="ARBA00023125"/>
    </source>
</evidence>
<protein>
    <submittedName>
        <fullName evidence="7">TetR/AcrR family transcriptional regulator</fullName>
    </submittedName>
</protein>
<name>A0ABW2TTS7_9PSEU</name>
<reference evidence="8" key="1">
    <citation type="journal article" date="2019" name="Int. J. Syst. Evol. Microbiol.">
        <title>The Global Catalogue of Microorganisms (GCM) 10K type strain sequencing project: providing services to taxonomists for standard genome sequencing and annotation.</title>
        <authorList>
            <consortium name="The Broad Institute Genomics Platform"/>
            <consortium name="The Broad Institute Genome Sequencing Center for Infectious Disease"/>
            <person name="Wu L."/>
            <person name="Ma J."/>
        </authorList>
    </citation>
    <scope>NUCLEOTIDE SEQUENCE [LARGE SCALE GENOMIC DNA]</scope>
    <source>
        <strain evidence="8">JCM 17695</strain>
    </source>
</reference>
<evidence type="ECO:0000313" key="8">
    <source>
        <dbReference type="Proteomes" id="UP001596512"/>
    </source>
</evidence>
<dbReference type="SUPFAM" id="SSF46689">
    <property type="entry name" value="Homeodomain-like"/>
    <property type="match status" value="1"/>
</dbReference>
<evidence type="ECO:0000256" key="1">
    <source>
        <dbReference type="ARBA" id="ARBA00023015"/>
    </source>
</evidence>
<dbReference type="InterPro" id="IPR009057">
    <property type="entry name" value="Homeodomain-like_sf"/>
</dbReference>